<comment type="caution">
    <text evidence="8">The sequence shown here is derived from an EMBL/GenBank/DDBJ whole genome shotgun (WGS) entry which is preliminary data.</text>
</comment>
<reference evidence="8 9" key="1">
    <citation type="journal article" date="2024" name="Microbiol. Immunol.">
        <title>Discovery of a novel spotted fever group Rickettsia, 'Candidatus Rickettsia kedanie,' in unfed larval chigger mites, Leptotrombidium scutellare.</title>
        <authorList>
            <person name="Ogawa M."/>
            <person name="Matsutani M."/>
            <person name="Katayama T."/>
            <person name="Takada N."/>
            <person name="Noda S."/>
            <person name="Takahashi M."/>
            <person name="Kageyama D."/>
            <person name="Hanaoka N."/>
            <person name="Ebihara H."/>
        </authorList>
    </citation>
    <scope>NUCLEOTIDE SEQUENCE [LARGE SCALE GENOMIC DNA]</scope>
    <source>
        <strain evidence="8 9">KNCP2-13</strain>
    </source>
</reference>
<evidence type="ECO:0000256" key="3">
    <source>
        <dbReference type="ARBA" id="ARBA00022603"/>
    </source>
</evidence>
<evidence type="ECO:0000256" key="6">
    <source>
        <dbReference type="ARBA" id="ARBA00022747"/>
    </source>
</evidence>
<keyword evidence="4" id="KW-0808">Transferase</keyword>
<dbReference type="Gene3D" id="3.40.50.150">
    <property type="entry name" value="Vaccinia Virus protein VP39"/>
    <property type="match status" value="1"/>
</dbReference>
<dbReference type="RefSeq" id="WP_412707827.1">
    <property type="nucleotide sequence ID" value="NZ_BAABMM010000019.1"/>
</dbReference>
<dbReference type="InterPro" id="IPR029063">
    <property type="entry name" value="SAM-dependent_MTases_sf"/>
</dbReference>
<dbReference type="SUPFAM" id="SSF53335">
    <property type="entry name" value="S-adenosyl-L-methionine-dependent methyltransferases"/>
    <property type="match status" value="1"/>
</dbReference>
<protein>
    <recommendedName>
        <fullName evidence="2">site-specific DNA-methyltransferase (cytosine-N(4)-specific)</fullName>
        <ecNumber evidence="2">2.1.1.113</ecNumber>
    </recommendedName>
</protein>
<dbReference type="PROSITE" id="PS00093">
    <property type="entry name" value="N4_MTASE"/>
    <property type="match status" value="1"/>
</dbReference>
<accession>A0ABP9TX11</accession>
<name>A0ABP9TX11_9RICK</name>
<dbReference type="InterPro" id="IPR017985">
    <property type="entry name" value="MeTrfase_CN4_CS"/>
</dbReference>
<dbReference type="EC" id="2.1.1.113" evidence="2"/>
<organism evidence="8 9">
    <name type="scientific">Candidatus Rickettsia kedanie</name>
    <dbReference type="NCBI Taxonomy" id="3115352"/>
    <lineage>
        <taxon>Bacteria</taxon>
        <taxon>Pseudomonadati</taxon>
        <taxon>Pseudomonadota</taxon>
        <taxon>Alphaproteobacteria</taxon>
        <taxon>Rickettsiales</taxon>
        <taxon>Rickettsiaceae</taxon>
        <taxon>Rickettsieae</taxon>
        <taxon>Rickettsia</taxon>
        <taxon>spotted fever group</taxon>
    </lineage>
</organism>
<keyword evidence="5" id="KW-0949">S-adenosyl-L-methionine</keyword>
<evidence type="ECO:0000256" key="4">
    <source>
        <dbReference type="ARBA" id="ARBA00022679"/>
    </source>
</evidence>
<evidence type="ECO:0000256" key="1">
    <source>
        <dbReference type="ARBA" id="ARBA00010203"/>
    </source>
</evidence>
<keyword evidence="9" id="KW-1185">Reference proteome</keyword>
<keyword evidence="3" id="KW-0489">Methyltransferase</keyword>
<dbReference type="EMBL" id="BAABMM010000019">
    <property type="protein sequence ID" value="GAA5252139.1"/>
    <property type="molecule type" value="Genomic_DNA"/>
</dbReference>
<proteinExistence type="inferred from homology"/>
<evidence type="ECO:0000313" key="9">
    <source>
        <dbReference type="Proteomes" id="UP001628124"/>
    </source>
</evidence>
<evidence type="ECO:0000256" key="5">
    <source>
        <dbReference type="ARBA" id="ARBA00022691"/>
    </source>
</evidence>
<gene>
    <name evidence="8" type="ORF">KNCP2_04270</name>
</gene>
<dbReference type="Proteomes" id="UP001628124">
    <property type="component" value="Unassembled WGS sequence"/>
</dbReference>
<keyword evidence="6" id="KW-0680">Restriction system</keyword>
<comment type="catalytic activity">
    <reaction evidence="7">
        <text>a 2'-deoxycytidine in DNA + S-adenosyl-L-methionine = an N(4)-methyl-2'-deoxycytidine in DNA + S-adenosyl-L-homocysteine + H(+)</text>
        <dbReference type="Rhea" id="RHEA:16857"/>
        <dbReference type="Rhea" id="RHEA-COMP:11369"/>
        <dbReference type="Rhea" id="RHEA-COMP:13674"/>
        <dbReference type="ChEBI" id="CHEBI:15378"/>
        <dbReference type="ChEBI" id="CHEBI:57856"/>
        <dbReference type="ChEBI" id="CHEBI:59789"/>
        <dbReference type="ChEBI" id="CHEBI:85452"/>
        <dbReference type="ChEBI" id="CHEBI:137933"/>
        <dbReference type="EC" id="2.1.1.113"/>
    </reaction>
</comment>
<evidence type="ECO:0000256" key="2">
    <source>
        <dbReference type="ARBA" id="ARBA00012185"/>
    </source>
</evidence>
<evidence type="ECO:0000256" key="7">
    <source>
        <dbReference type="ARBA" id="ARBA00049120"/>
    </source>
</evidence>
<sequence length="64" mass="6946">MDKIPNNSIDLIVTSPPYNLKNSTGNGMKDGRGGKWSNTALLNGYKTTPIVCRMMNMSVGKENA</sequence>
<comment type="similarity">
    <text evidence="1">Belongs to the N(4)/N(6)-methyltransferase family. N(4) subfamily.</text>
</comment>
<evidence type="ECO:0000313" key="8">
    <source>
        <dbReference type="EMBL" id="GAA5252139.1"/>
    </source>
</evidence>